<sequence length="286" mass="31533">MLSGRIISRMCSGCRPVACAFPSTTAPLLRPVTADQQTSERWASSANFNLKHPRSPHILKAKMLYAMRPLHAPDLRQPAETCRRTLPKTDVNRPPTMEETVRAREVRKILDASQMVVLCHKNPTSGLEMRAYRNAIWKLNMRIWPVFHSRDLRLAFEGGPYANMIPILEGDTLLVTSSDLNFGNLYRGLRRIATAVPLVVVVNAQYVLSIPQLETFAKRYKTGIVEAHGELLSVLSNPTSSLVQALQHEAMTLSKCLDFAAAAKGTTAAEPTGEAVTSLESSPISA</sequence>
<evidence type="ECO:0000256" key="2">
    <source>
        <dbReference type="ARBA" id="ARBA00035707"/>
    </source>
</evidence>
<comment type="similarity">
    <text evidence="1">Belongs to the universal ribosomal protein uL10 family.</text>
</comment>
<keyword evidence="5" id="KW-1185">Reference proteome</keyword>
<protein>
    <recommendedName>
        <fullName evidence="2">Large ribosomal subunit protein uL10m</fullName>
    </recommendedName>
    <alternativeName>
        <fullName evidence="3">39S ribosomal protein L10, mitochondrial</fullName>
    </alternativeName>
</protein>
<dbReference type="PANTHER" id="PTHR11560">
    <property type="entry name" value="39S RIBOSOMAL PROTEIN L10, MITOCHONDRIAL"/>
    <property type="match status" value="1"/>
</dbReference>
<evidence type="ECO:0000313" key="5">
    <source>
        <dbReference type="Proteomes" id="UP000192578"/>
    </source>
</evidence>
<comment type="caution">
    <text evidence="4">The sequence shown here is derived from an EMBL/GenBank/DDBJ whole genome shotgun (WGS) entry which is preliminary data.</text>
</comment>
<evidence type="ECO:0000313" key="4">
    <source>
        <dbReference type="EMBL" id="OQV24315.1"/>
    </source>
</evidence>
<dbReference type="InterPro" id="IPR047865">
    <property type="entry name" value="Ribosomal_uL10_bac_type"/>
</dbReference>
<accession>A0A1W0X9V5</accession>
<dbReference type="InterPro" id="IPR043141">
    <property type="entry name" value="Ribosomal_uL10-like_sf"/>
</dbReference>
<dbReference type="OrthoDB" id="360689at2759"/>
<dbReference type="Gene3D" id="3.30.70.1730">
    <property type="match status" value="1"/>
</dbReference>
<dbReference type="SUPFAM" id="SSF160369">
    <property type="entry name" value="Ribosomal protein L10-like"/>
    <property type="match status" value="1"/>
</dbReference>
<organism evidence="4 5">
    <name type="scientific">Hypsibius exemplaris</name>
    <name type="common">Freshwater tardigrade</name>
    <dbReference type="NCBI Taxonomy" id="2072580"/>
    <lineage>
        <taxon>Eukaryota</taxon>
        <taxon>Metazoa</taxon>
        <taxon>Ecdysozoa</taxon>
        <taxon>Tardigrada</taxon>
        <taxon>Eutardigrada</taxon>
        <taxon>Parachela</taxon>
        <taxon>Hypsibioidea</taxon>
        <taxon>Hypsibiidae</taxon>
        <taxon>Hypsibius</taxon>
    </lineage>
</organism>
<evidence type="ECO:0000256" key="3">
    <source>
        <dbReference type="ARBA" id="ARBA00035716"/>
    </source>
</evidence>
<dbReference type="Proteomes" id="UP000192578">
    <property type="component" value="Unassembled WGS sequence"/>
</dbReference>
<reference evidence="5" key="1">
    <citation type="submission" date="2017-01" db="EMBL/GenBank/DDBJ databases">
        <title>Comparative genomics of anhydrobiosis in the tardigrade Hypsibius dujardini.</title>
        <authorList>
            <person name="Yoshida Y."/>
            <person name="Koutsovoulos G."/>
            <person name="Laetsch D."/>
            <person name="Stevens L."/>
            <person name="Kumar S."/>
            <person name="Horikawa D."/>
            <person name="Ishino K."/>
            <person name="Komine S."/>
            <person name="Tomita M."/>
            <person name="Blaxter M."/>
            <person name="Arakawa K."/>
        </authorList>
    </citation>
    <scope>NUCLEOTIDE SEQUENCE [LARGE SCALE GENOMIC DNA]</scope>
    <source>
        <strain evidence="5">Z151</strain>
    </source>
</reference>
<evidence type="ECO:0000256" key="1">
    <source>
        <dbReference type="ARBA" id="ARBA00008889"/>
    </source>
</evidence>
<gene>
    <name evidence="4" type="ORF">BV898_01854</name>
</gene>
<name>A0A1W0X9V5_HYPEX</name>
<proteinExistence type="inferred from homology"/>
<dbReference type="AlphaFoldDB" id="A0A1W0X9V5"/>
<dbReference type="EMBL" id="MTYJ01000007">
    <property type="protein sequence ID" value="OQV24315.1"/>
    <property type="molecule type" value="Genomic_DNA"/>
</dbReference>